<dbReference type="GO" id="GO:0015031">
    <property type="term" value="P:protein transport"/>
    <property type="evidence" value="ECO:0007669"/>
    <property type="project" value="TreeGrafter"/>
</dbReference>
<dbReference type="OrthoDB" id="4227028at2759"/>
<comment type="caution">
    <text evidence="2">The sequence shown here is derived from an EMBL/GenBank/DDBJ whole genome shotgun (WGS) entry which is preliminary data.</text>
</comment>
<accession>A0A1J9QHL5</accession>
<dbReference type="InterPro" id="IPR011431">
    <property type="entry name" value="Trafficking_Pga2"/>
</dbReference>
<dbReference type="Proteomes" id="UP000242791">
    <property type="component" value="Unassembled WGS sequence"/>
</dbReference>
<evidence type="ECO:0000313" key="3">
    <source>
        <dbReference type="Proteomes" id="UP000242791"/>
    </source>
</evidence>
<dbReference type="EMBL" id="LGTZ01000045">
    <property type="protein sequence ID" value="OJD27969.1"/>
    <property type="molecule type" value="Genomic_DNA"/>
</dbReference>
<keyword evidence="3" id="KW-1185">Reference proteome</keyword>
<dbReference type="AlphaFoldDB" id="A0A1J9QHL5"/>
<evidence type="ECO:0000256" key="1">
    <source>
        <dbReference type="SAM" id="MobiDB-lite"/>
    </source>
</evidence>
<organism evidence="2 3">
    <name type="scientific">Blastomyces percursus</name>
    <dbReference type="NCBI Taxonomy" id="1658174"/>
    <lineage>
        <taxon>Eukaryota</taxon>
        <taxon>Fungi</taxon>
        <taxon>Dikarya</taxon>
        <taxon>Ascomycota</taxon>
        <taxon>Pezizomycotina</taxon>
        <taxon>Eurotiomycetes</taxon>
        <taxon>Eurotiomycetidae</taxon>
        <taxon>Onygenales</taxon>
        <taxon>Ajellomycetaceae</taxon>
        <taxon>Blastomyces</taxon>
    </lineage>
</organism>
<feature type="region of interest" description="Disordered" evidence="1">
    <location>
        <begin position="64"/>
        <end position="91"/>
    </location>
</feature>
<dbReference type="PANTHER" id="PTHR28199:SF1">
    <property type="entry name" value="PROCESSING OF GAS1 AND ALP PROTEIN 2"/>
    <property type="match status" value="1"/>
</dbReference>
<reference evidence="2 3" key="1">
    <citation type="submission" date="2015-08" db="EMBL/GenBank/DDBJ databases">
        <title>Emmonsia species relationships and genome sequence.</title>
        <authorList>
            <person name="Cuomo C.A."/>
            <person name="Schwartz I.S."/>
            <person name="Kenyon C."/>
            <person name="De Hoog G.S."/>
            <person name="Govender N.P."/>
            <person name="Botha A."/>
            <person name="Moreno L."/>
            <person name="De Vries M."/>
            <person name="Munoz J.F."/>
            <person name="Stielow J.B."/>
        </authorList>
    </citation>
    <scope>NUCLEOTIDE SEQUENCE [LARGE SCALE GENOMIC DNA]</scope>
    <source>
        <strain evidence="2 3">EI222</strain>
    </source>
</reference>
<evidence type="ECO:0000313" key="2">
    <source>
        <dbReference type="EMBL" id="OJD27969.1"/>
    </source>
</evidence>
<proteinExistence type="predicted"/>
<name>A0A1J9QHL5_9EURO</name>
<dbReference type="PANTHER" id="PTHR28199">
    <property type="entry name" value="PROCESSING OF GAS1 AND ALP PROTEIN 2"/>
    <property type="match status" value="1"/>
</dbReference>
<gene>
    <name evidence="2" type="ORF">ACJ73_00625</name>
</gene>
<feature type="compositionally biased region" description="Basic and acidic residues" evidence="1">
    <location>
        <begin position="64"/>
        <end position="80"/>
    </location>
</feature>
<sequence>MATLDPTSVVATLQTWSTNFTTNVSSSVSSLTLRDYIRLVWIIGGYLFLRPYLDTGFRKLLKTNMDKSDAEEKERERAEAETANAGSAGARAKISANALRGALGVGSDSEEDENEEGVEKTQAVPQWGKSARRRQKRVLRQLEEAGERLREDDDKDIADLLED</sequence>
<feature type="region of interest" description="Disordered" evidence="1">
    <location>
        <begin position="103"/>
        <end position="135"/>
    </location>
</feature>
<protein>
    <submittedName>
        <fullName evidence="2">Uncharacterized protein</fullName>
    </submittedName>
</protein>
<dbReference type="VEuPathDB" id="FungiDB:ACJ73_00625"/>
<dbReference type="Pfam" id="PF07543">
    <property type="entry name" value="PGA2"/>
    <property type="match status" value="1"/>
</dbReference>
<dbReference type="STRING" id="1658174.A0A1J9QHL5"/>